<dbReference type="SMART" id="SM00382">
    <property type="entry name" value="AAA"/>
    <property type="match status" value="2"/>
</dbReference>
<dbReference type="SUPFAM" id="SSF52540">
    <property type="entry name" value="P-loop containing nucleoside triphosphate hydrolases"/>
    <property type="match status" value="2"/>
</dbReference>
<dbReference type="Gene3D" id="3.40.50.300">
    <property type="entry name" value="P-loop containing nucleotide triphosphate hydrolases"/>
    <property type="match status" value="2"/>
</dbReference>
<dbReference type="Gene3D" id="1.10.1780.10">
    <property type="entry name" value="Clp, N-terminal domain"/>
    <property type="match status" value="1"/>
</dbReference>
<dbReference type="InterPro" id="IPR001270">
    <property type="entry name" value="ClpA/B"/>
</dbReference>
<proteinExistence type="predicted"/>
<comment type="caution">
    <text evidence="8">The sequence shown here is derived from an EMBL/GenBank/DDBJ whole genome shotgun (WGS) entry which is preliminary data.</text>
</comment>
<keyword evidence="3" id="KW-0067">ATP-binding</keyword>
<keyword evidence="2" id="KW-0547">Nucleotide-binding</keyword>
<evidence type="ECO:0000259" key="6">
    <source>
        <dbReference type="SMART" id="SM00382"/>
    </source>
</evidence>
<feature type="transmembrane region" description="Helical" evidence="5">
    <location>
        <begin position="105"/>
        <end position="127"/>
    </location>
</feature>
<dbReference type="Proteomes" id="UP000176846">
    <property type="component" value="Unassembled WGS sequence"/>
</dbReference>
<organism evidence="8 9">
    <name type="scientific">Candidatus Uhrbacteria bacterium RIFCSPLOWO2_01_FULL_47_25</name>
    <dbReference type="NCBI Taxonomy" id="1802402"/>
    <lineage>
        <taxon>Bacteria</taxon>
        <taxon>Candidatus Uhriibacteriota</taxon>
    </lineage>
</organism>
<dbReference type="GO" id="GO:0016887">
    <property type="term" value="F:ATP hydrolysis activity"/>
    <property type="evidence" value="ECO:0007669"/>
    <property type="project" value="InterPro"/>
</dbReference>
<dbReference type="Pfam" id="PF07724">
    <property type="entry name" value="AAA_2"/>
    <property type="match status" value="1"/>
</dbReference>
<reference evidence="8 9" key="1">
    <citation type="journal article" date="2016" name="Nat. Commun.">
        <title>Thousands of microbial genomes shed light on interconnected biogeochemical processes in an aquifer system.</title>
        <authorList>
            <person name="Anantharaman K."/>
            <person name="Brown C.T."/>
            <person name="Hug L.A."/>
            <person name="Sharon I."/>
            <person name="Castelle C.J."/>
            <person name="Probst A.J."/>
            <person name="Thomas B.C."/>
            <person name="Singh A."/>
            <person name="Wilkins M.J."/>
            <person name="Karaoz U."/>
            <person name="Brodie E.L."/>
            <person name="Williams K.H."/>
            <person name="Hubbard S.S."/>
            <person name="Banfield J.F."/>
        </authorList>
    </citation>
    <scope>NUCLEOTIDE SEQUENCE [LARGE SCALE GENOMIC DNA]</scope>
</reference>
<sequence length="898" mass="101374">MTQEAFVCQQCHGLGIAEKRPCRECRGVGHGVLIDGFLVYWHKNLTTEEFFRDWVRGTIKSAIRLTAFLVSLTGILYLIFKIFIGASIYPATFRFFPLALGPEQFFFWISVLTILFVYASLEMDLAGMRLIPRRSHKEDDNSRRLKFFIFSDNRHINIADTLSPDAGAALYEAFRLAKQMKQPLRGIHLLFALLRYDHVRTVLARLGVNLNELGGKITRACLLESVADEDIEAIFLQAYQRAYVSQQTDIDVVTLFTAVGTVNPLAREVLYDVRVDEGKINNVLAWHLSVKRQYEQWRYRRARAKRRPRNRLDKAMTAIATPVLDYFSIDVTELAQWGRFLPTASRSAVVDQVVRIFQSGHDAILVGYPGVGKSGVIEELAERMVSDDVPAILKDKRLVSVSIAKLVSGATPAEAEARLLQLLDEVAYSRNIVLVIEEIQGAIGITSGQPGSVDMAAVLARTISQRSTLCLATTTPDAYKRAIERTVLSGIFEKVNLDEPSIDETIQIVEARVGTVEAKHKIYFSYDAIARLVELAAKYIHDRYLPQKALSLLDELALFVKERRGEKVVMTLMDVETFLNQKLGIPVSQVSENETQLLLHFEERLHERIINQDTAVTAVSEALRRARAELRDKKKTIVNLLFLGPTGVGKTELAKAVAAVYFGDQNRMVRLDMTEYRELSSLSRLIGSAEGVGSRGILTEAVRNNPFTIVLLDEIEKAHSDIINVFLQVMDDARLTDSRGQTTDFTNVILIATSNAGSDFIQEALKADMPMPEIERQILESELKRYFKPEFLNRFDNIVVFRPLNRDHVISITRLMLKKVEQRLLEHGVTISVTDRAVDELADMGFNPLYGARPLRRVIQEKVDSPIARLILEGRLKRRDHVSIELGGQLSIKKAEQY</sequence>
<dbReference type="InterPro" id="IPR036628">
    <property type="entry name" value="Clp_N_dom_sf"/>
</dbReference>
<dbReference type="GO" id="GO:0005737">
    <property type="term" value="C:cytoplasm"/>
    <property type="evidence" value="ECO:0007669"/>
    <property type="project" value="TreeGrafter"/>
</dbReference>
<dbReference type="InterPro" id="IPR050130">
    <property type="entry name" value="ClpA_ClpB"/>
</dbReference>
<dbReference type="CDD" id="cd19499">
    <property type="entry name" value="RecA-like_ClpB_Hsp104-like"/>
    <property type="match status" value="1"/>
</dbReference>
<dbReference type="InterPro" id="IPR019489">
    <property type="entry name" value="Clp_ATPase_C"/>
</dbReference>
<dbReference type="AlphaFoldDB" id="A0A1F7UXY6"/>
<dbReference type="SUPFAM" id="SSF81923">
    <property type="entry name" value="Double Clp-N motif"/>
    <property type="match status" value="1"/>
</dbReference>
<gene>
    <name evidence="8" type="ORF">A2936_01410</name>
</gene>
<dbReference type="InterPro" id="IPR041546">
    <property type="entry name" value="ClpA/ClpB_AAA_lid"/>
</dbReference>
<keyword evidence="5" id="KW-1133">Transmembrane helix</keyword>
<keyword evidence="4" id="KW-0143">Chaperone</keyword>
<dbReference type="PANTHER" id="PTHR11638">
    <property type="entry name" value="ATP-DEPENDENT CLP PROTEASE"/>
    <property type="match status" value="1"/>
</dbReference>
<feature type="domain" description="Clp ATPase C-terminal" evidence="7">
    <location>
        <begin position="804"/>
        <end position="892"/>
    </location>
</feature>
<dbReference type="InterPro" id="IPR003959">
    <property type="entry name" value="ATPase_AAA_core"/>
</dbReference>
<protein>
    <recommendedName>
        <fullName evidence="10">Clp R domain-containing protein</fullName>
    </recommendedName>
</protein>
<evidence type="ECO:0000313" key="9">
    <source>
        <dbReference type="Proteomes" id="UP000176846"/>
    </source>
</evidence>
<dbReference type="GO" id="GO:0005524">
    <property type="term" value="F:ATP binding"/>
    <property type="evidence" value="ECO:0007669"/>
    <property type="project" value="UniProtKB-KW"/>
</dbReference>
<feature type="transmembrane region" description="Helical" evidence="5">
    <location>
        <begin position="62"/>
        <end position="85"/>
    </location>
</feature>
<evidence type="ECO:0000256" key="4">
    <source>
        <dbReference type="ARBA" id="ARBA00023186"/>
    </source>
</evidence>
<dbReference type="Pfam" id="PF17871">
    <property type="entry name" value="AAA_lid_9"/>
    <property type="match status" value="1"/>
</dbReference>
<name>A0A1F7UXY6_9BACT</name>
<keyword evidence="5" id="KW-0472">Membrane</keyword>
<evidence type="ECO:0000256" key="2">
    <source>
        <dbReference type="ARBA" id="ARBA00022741"/>
    </source>
</evidence>
<evidence type="ECO:0000259" key="7">
    <source>
        <dbReference type="SMART" id="SM01086"/>
    </source>
</evidence>
<dbReference type="Pfam" id="PF10431">
    <property type="entry name" value="ClpB_D2-small"/>
    <property type="match status" value="1"/>
</dbReference>
<evidence type="ECO:0000256" key="3">
    <source>
        <dbReference type="ARBA" id="ARBA00022840"/>
    </source>
</evidence>
<dbReference type="GO" id="GO:0034605">
    <property type="term" value="P:cellular response to heat"/>
    <property type="evidence" value="ECO:0007669"/>
    <property type="project" value="TreeGrafter"/>
</dbReference>
<dbReference type="PRINTS" id="PR00300">
    <property type="entry name" value="CLPPROTEASEA"/>
</dbReference>
<dbReference type="Pfam" id="PF00004">
    <property type="entry name" value="AAA"/>
    <property type="match status" value="1"/>
</dbReference>
<keyword evidence="5" id="KW-0812">Transmembrane</keyword>
<dbReference type="InterPro" id="IPR003593">
    <property type="entry name" value="AAA+_ATPase"/>
</dbReference>
<dbReference type="Gene3D" id="1.10.8.60">
    <property type="match status" value="2"/>
</dbReference>
<keyword evidence="1" id="KW-0677">Repeat</keyword>
<dbReference type="SMART" id="SM01086">
    <property type="entry name" value="ClpB_D2-small"/>
    <property type="match status" value="1"/>
</dbReference>
<evidence type="ECO:0000256" key="1">
    <source>
        <dbReference type="ARBA" id="ARBA00022737"/>
    </source>
</evidence>
<dbReference type="PANTHER" id="PTHR11638:SF18">
    <property type="entry name" value="HEAT SHOCK PROTEIN 104"/>
    <property type="match status" value="1"/>
</dbReference>
<accession>A0A1F7UXY6</accession>
<feature type="domain" description="AAA+ ATPase" evidence="6">
    <location>
        <begin position="636"/>
        <end position="779"/>
    </location>
</feature>
<evidence type="ECO:0008006" key="10">
    <source>
        <dbReference type="Google" id="ProtNLM"/>
    </source>
</evidence>
<dbReference type="InterPro" id="IPR027417">
    <property type="entry name" value="P-loop_NTPase"/>
</dbReference>
<evidence type="ECO:0000313" key="8">
    <source>
        <dbReference type="EMBL" id="OGL83141.1"/>
    </source>
</evidence>
<evidence type="ECO:0000256" key="5">
    <source>
        <dbReference type="SAM" id="Phobius"/>
    </source>
</evidence>
<feature type="domain" description="AAA+ ATPase" evidence="6">
    <location>
        <begin position="359"/>
        <end position="498"/>
    </location>
</feature>
<dbReference type="EMBL" id="MGEK01000002">
    <property type="protein sequence ID" value="OGL83141.1"/>
    <property type="molecule type" value="Genomic_DNA"/>
</dbReference>